<evidence type="ECO:0000313" key="3">
    <source>
        <dbReference type="Proteomes" id="UP000053424"/>
    </source>
</evidence>
<feature type="compositionally biased region" description="Basic residues" evidence="1">
    <location>
        <begin position="16"/>
        <end position="27"/>
    </location>
</feature>
<evidence type="ECO:0000313" key="2">
    <source>
        <dbReference type="EMBL" id="KIM39996.1"/>
    </source>
</evidence>
<reference evidence="2 3" key="1">
    <citation type="submission" date="2014-04" db="EMBL/GenBank/DDBJ databases">
        <authorList>
            <consortium name="DOE Joint Genome Institute"/>
            <person name="Kuo A."/>
            <person name="Gay G."/>
            <person name="Dore J."/>
            <person name="Kohler A."/>
            <person name="Nagy L.G."/>
            <person name="Floudas D."/>
            <person name="Copeland A."/>
            <person name="Barry K.W."/>
            <person name="Cichocki N."/>
            <person name="Veneault-Fourrey C."/>
            <person name="LaButti K."/>
            <person name="Lindquist E.A."/>
            <person name="Lipzen A."/>
            <person name="Lundell T."/>
            <person name="Morin E."/>
            <person name="Murat C."/>
            <person name="Sun H."/>
            <person name="Tunlid A."/>
            <person name="Henrissat B."/>
            <person name="Grigoriev I.V."/>
            <person name="Hibbett D.S."/>
            <person name="Martin F."/>
            <person name="Nordberg H.P."/>
            <person name="Cantor M.N."/>
            <person name="Hua S.X."/>
        </authorList>
    </citation>
    <scope>NUCLEOTIDE SEQUENCE [LARGE SCALE GENOMIC DNA]</scope>
    <source>
        <strain evidence="3">h7</strain>
    </source>
</reference>
<keyword evidence="3" id="KW-1185">Reference proteome</keyword>
<dbReference type="HOGENOM" id="CLU_1865368_0_0_1"/>
<accession>A0A0C3C8S2</accession>
<evidence type="ECO:0000256" key="1">
    <source>
        <dbReference type="SAM" id="MobiDB-lite"/>
    </source>
</evidence>
<sequence length="137" mass="15667">MAQNIIDGNRQDAKMKTRSRKWKHTTPKTRVRMRQIRKGCYVPTLAFIGYIRYNLLTMEPGWCHPRNTWPMGFSLEKVHRRRDLLAPGACKSRSASSSTLKVDWIMIAPSRRDLAKGRTVLGANRFGRPGGLELASI</sequence>
<name>A0A0C3C8S2_HEBCY</name>
<organism evidence="2 3">
    <name type="scientific">Hebeloma cylindrosporum</name>
    <dbReference type="NCBI Taxonomy" id="76867"/>
    <lineage>
        <taxon>Eukaryota</taxon>
        <taxon>Fungi</taxon>
        <taxon>Dikarya</taxon>
        <taxon>Basidiomycota</taxon>
        <taxon>Agaricomycotina</taxon>
        <taxon>Agaricomycetes</taxon>
        <taxon>Agaricomycetidae</taxon>
        <taxon>Agaricales</taxon>
        <taxon>Agaricineae</taxon>
        <taxon>Hymenogastraceae</taxon>
        <taxon>Hebeloma</taxon>
    </lineage>
</organism>
<dbReference type="Proteomes" id="UP000053424">
    <property type="component" value="Unassembled WGS sequence"/>
</dbReference>
<dbReference type="AlphaFoldDB" id="A0A0C3C8S2"/>
<reference evidence="3" key="2">
    <citation type="submission" date="2015-01" db="EMBL/GenBank/DDBJ databases">
        <title>Evolutionary Origins and Diversification of the Mycorrhizal Mutualists.</title>
        <authorList>
            <consortium name="DOE Joint Genome Institute"/>
            <consortium name="Mycorrhizal Genomics Consortium"/>
            <person name="Kohler A."/>
            <person name="Kuo A."/>
            <person name="Nagy L.G."/>
            <person name="Floudas D."/>
            <person name="Copeland A."/>
            <person name="Barry K.W."/>
            <person name="Cichocki N."/>
            <person name="Veneault-Fourrey C."/>
            <person name="LaButti K."/>
            <person name="Lindquist E.A."/>
            <person name="Lipzen A."/>
            <person name="Lundell T."/>
            <person name="Morin E."/>
            <person name="Murat C."/>
            <person name="Riley R."/>
            <person name="Ohm R."/>
            <person name="Sun H."/>
            <person name="Tunlid A."/>
            <person name="Henrissat B."/>
            <person name="Grigoriev I.V."/>
            <person name="Hibbett D.S."/>
            <person name="Martin F."/>
        </authorList>
    </citation>
    <scope>NUCLEOTIDE SEQUENCE [LARGE SCALE GENOMIC DNA]</scope>
    <source>
        <strain evidence="3">h7</strain>
    </source>
</reference>
<feature type="region of interest" description="Disordered" evidence="1">
    <location>
        <begin position="1"/>
        <end position="27"/>
    </location>
</feature>
<dbReference type="EMBL" id="KN831784">
    <property type="protein sequence ID" value="KIM39996.1"/>
    <property type="molecule type" value="Genomic_DNA"/>
</dbReference>
<gene>
    <name evidence="2" type="ORF">M413DRAFT_189785</name>
</gene>
<proteinExistence type="predicted"/>
<protein>
    <submittedName>
        <fullName evidence="2">Uncharacterized protein</fullName>
    </submittedName>
</protein>